<dbReference type="Gene3D" id="2.130.10.10">
    <property type="entry name" value="YVTN repeat-like/Quinoprotein amine dehydrogenase"/>
    <property type="match status" value="1"/>
</dbReference>
<evidence type="ECO:0000313" key="2">
    <source>
        <dbReference type="EMBL" id="KAK4549062.1"/>
    </source>
</evidence>
<reference evidence="2 3" key="1">
    <citation type="submission" date="2021-11" db="EMBL/GenBank/DDBJ databases">
        <title>Black yeast isolated from Biological Soil Crust.</title>
        <authorList>
            <person name="Kurbessoian T."/>
        </authorList>
    </citation>
    <scope>NUCLEOTIDE SEQUENCE [LARGE SCALE GENOMIC DNA]</scope>
    <source>
        <strain evidence="2 3">CCFEE 5522</strain>
    </source>
</reference>
<comment type="caution">
    <text evidence="2">The sequence shown here is derived from an EMBL/GenBank/DDBJ whole genome shotgun (WGS) entry which is preliminary data.</text>
</comment>
<dbReference type="Proteomes" id="UP001324427">
    <property type="component" value="Unassembled WGS sequence"/>
</dbReference>
<dbReference type="EMBL" id="JAVFHQ010000005">
    <property type="protein sequence ID" value="KAK4549062.1"/>
    <property type="molecule type" value="Genomic_DNA"/>
</dbReference>
<protein>
    <submittedName>
        <fullName evidence="2">Uncharacterized protein</fullName>
    </submittedName>
</protein>
<organism evidence="2 3">
    <name type="scientific">Oleoguttula mirabilis</name>
    <dbReference type="NCBI Taxonomy" id="1507867"/>
    <lineage>
        <taxon>Eukaryota</taxon>
        <taxon>Fungi</taxon>
        <taxon>Dikarya</taxon>
        <taxon>Ascomycota</taxon>
        <taxon>Pezizomycotina</taxon>
        <taxon>Dothideomycetes</taxon>
        <taxon>Dothideomycetidae</taxon>
        <taxon>Mycosphaerellales</taxon>
        <taxon>Teratosphaeriaceae</taxon>
        <taxon>Oleoguttula</taxon>
    </lineage>
</organism>
<evidence type="ECO:0000256" key="1">
    <source>
        <dbReference type="SAM" id="MobiDB-lite"/>
    </source>
</evidence>
<sequence>MEPRVTKRERKLHLSYELAHRIHSAHIYPITAPNGSTVIVYGHDRGLRILWRGGRRRKEDAPPASRPPTNGTTRNHEVIVIDDDDDDVQPPLKEQAQQEEYEADEDELDPDCPYSTIIQAVDVDLGTEVLALAIPTLPSSTSSRTTSALRSHAVVAAACADGSRKVLHFPLAPPSEQGKPTFSDHVVKGQVSFHSTVTPCRAIAAKIMTADMLDRDTDSQASSIVLVTAVSGKLEICRFSIFDKLTTLNQDVQQHSVPLPHLVKSISFHPSPSSTQLLISDVSGAVRTYDPYSPATLSTRPSSADSALEGANLQGQLGKWVMAFHSSFADGKAGMARRKHVLDAKWILNGKAILALLADGEWGIWDISGASQAGKNAECFVLSGFLGASTASELAEPGKQRRGMSKLAPMTPNTRKAKAEVLFSGPPKVSGAASRGGVSIATSSSRTGQSEESVVLWYNGEVYSIPSLQAFWQRSTNSSGGLGSLYSPGLTHITDINLANEGITSISQFTSATPGTNFGQMNTQRDWLVSTEHRFIILQTLRPSTPAKALFQQAVAERPPSHDQRMLDAGDLDLGGMDRMLDSMANGDARPRKVGFAQ</sequence>
<accession>A0AAV9JVE3</accession>
<proteinExistence type="predicted"/>
<keyword evidence="3" id="KW-1185">Reference proteome</keyword>
<name>A0AAV9JVE3_9PEZI</name>
<gene>
    <name evidence="2" type="ORF">LTR36_007518</name>
</gene>
<dbReference type="SUPFAM" id="SSF50978">
    <property type="entry name" value="WD40 repeat-like"/>
    <property type="match status" value="1"/>
</dbReference>
<feature type="compositionally biased region" description="Acidic residues" evidence="1">
    <location>
        <begin position="97"/>
        <end position="109"/>
    </location>
</feature>
<dbReference type="InterPro" id="IPR036322">
    <property type="entry name" value="WD40_repeat_dom_sf"/>
</dbReference>
<feature type="region of interest" description="Disordered" evidence="1">
    <location>
        <begin position="52"/>
        <end position="109"/>
    </location>
</feature>
<dbReference type="AlphaFoldDB" id="A0AAV9JVE3"/>
<dbReference type="InterPro" id="IPR015943">
    <property type="entry name" value="WD40/YVTN_repeat-like_dom_sf"/>
</dbReference>
<evidence type="ECO:0000313" key="3">
    <source>
        <dbReference type="Proteomes" id="UP001324427"/>
    </source>
</evidence>